<protein>
    <submittedName>
        <fullName evidence="2">Uncharacterized protein</fullName>
    </submittedName>
</protein>
<name>A0AAX1X3A2_BURML</name>
<reference evidence="3" key="1">
    <citation type="submission" date="2018-10" db="EMBL/GenBank/DDBJ databases">
        <title>FDA dAtabase for Regulatory Grade micrObial Sequences (FDA-ARGOS): Supporting development and validation of Infectious Disease Dx tests.</title>
        <authorList>
            <person name="Minogue T."/>
            <person name="Wolcott M."/>
            <person name="Wasieloski L."/>
            <person name="Aguilar W."/>
            <person name="Moore D."/>
            <person name="Jaissle J."/>
            <person name="Tallon L."/>
            <person name="Sadzewicz L."/>
            <person name="Zhao X."/>
            <person name="Vavikolanu K."/>
            <person name="Mehta A."/>
            <person name="Aluvathingal J."/>
            <person name="Nadendla S."/>
            <person name="Yan Y."/>
            <person name="Sichtig H."/>
        </authorList>
    </citation>
    <scope>NUCLEOTIDE SEQUENCE [LARGE SCALE GENOMIC DNA]</scope>
    <source>
        <strain evidence="3">FDAARGOS_588</strain>
    </source>
</reference>
<feature type="compositionally biased region" description="Pro residues" evidence="1">
    <location>
        <begin position="41"/>
        <end position="55"/>
    </location>
</feature>
<accession>A0AAX1X3A2</accession>
<feature type="compositionally biased region" description="Basic and acidic residues" evidence="1">
    <location>
        <begin position="1"/>
        <end position="24"/>
    </location>
</feature>
<evidence type="ECO:0000313" key="2">
    <source>
        <dbReference type="EMBL" id="RPA25057.1"/>
    </source>
</evidence>
<gene>
    <name evidence="2" type="ORF">EGT70_18670</name>
</gene>
<dbReference type="Proteomes" id="UP000269379">
    <property type="component" value="Chromosome 1"/>
</dbReference>
<dbReference type="AlphaFoldDB" id="A0AAX1X3A2"/>
<proteinExistence type="predicted"/>
<feature type="region of interest" description="Disordered" evidence="1">
    <location>
        <begin position="1"/>
        <end position="63"/>
    </location>
</feature>
<evidence type="ECO:0000313" key="3">
    <source>
        <dbReference type="Proteomes" id="UP000269379"/>
    </source>
</evidence>
<evidence type="ECO:0000256" key="1">
    <source>
        <dbReference type="SAM" id="MobiDB-lite"/>
    </source>
</evidence>
<dbReference type="EMBL" id="RKJW01000002">
    <property type="protein sequence ID" value="RPA25057.1"/>
    <property type="molecule type" value="Genomic_DNA"/>
</dbReference>
<organism evidence="2 3">
    <name type="scientific">Burkholderia mallei</name>
    <name type="common">Pseudomonas mallei</name>
    <dbReference type="NCBI Taxonomy" id="13373"/>
    <lineage>
        <taxon>Bacteria</taxon>
        <taxon>Pseudomonadati</taxon>
        <taxon>Pseudomonadota</taxon>
        <taxon>Betaproteobacteria</taxon>
        <taxon>Burkholderiales</taxon>
        <taxon>Burkholderiaceae</taxon>
        <taxon>Burkholderia</taxon>
        <taxon>pseudomallei group</taxon>
    </lineage>
</organism>
<sequence>MGADTVQREPRTANRAPSIEHREPPTACRKIREVGSLPTAHRPPPTAHAIAPPPSTSTVDPVA</sequence>
<comment type="caution">
    <text evidence="2">The sequence shown here is derived from an EMBL/GenBank/DDBJ whole genome shotgun (WGS) entry which is preliminary data.</text>
</comment>